<keyword evidence="1" id="KW-0732">Signal</keyword>
<dbReference type="GO" id="GO:0008237">
    <property type="term" value="F:metallopeptidase activity"/>
    <property type="evidence" value="ECO:0007669"/>
    <property type="project" value="InterPro"/>
</dbReference>
<sequence length="337" mass="38565">MRSLYRLYCLLAPLSFLLIAQIALCQNYGPRFRFDNQDNGNGEDLPETPQQRQNDLHWGFHEALMLARMVSVTFNPCEPVFLRYFKRADADFVRDVFYTIANIPLGGLPPNLQDFNAFNQFVSGFGQNAVNPKFDQLSISINDNSAIGEYTPLCATVPGFQAYFDQKYDTLGDLGFISVCDYAFNFPSLADIENPPSWARDPTTGAPEPGFGCDGLLDHDNDYMLSLSGIMLHEIFHWPYLLRDIPGYDTYISLYQDDQLAIQDWDGPFPTDGYGPYHAMQINNLQPQQSSSGWPSLNNADSYLYYALSKWWQFKCRRTFGPAVDEDDGHRREYPRY</sequence>
<reference evidence="2 3" key="1">
    <citation type="submission" date="2015-01" db="EMBL/GenBank/DDBJ databases">
        <title>The Genome Sequence of Cladophialophora immunda CBS83496.</title>
        <authorList>
            <consortium name="The Broad Institute Genomics Platform"/>
            <person name="Cuomo C."/>
            <person name="de Hoog S."/>
            <person name="Gorbushina A."/>
            <person name="Stielow B."/>
            <person name="Teixiera M."/>
            <person name="Abouelleil A."/>
            <person name="Chapman S.B."/>
            <person name="Priest M."/>
            <person name="Young S.K."/>
            <person name="Wortman J."/>
            <person name="Nusbaum C."/>
            <person name="Birren B."/>
        </authorList>
    </citation>
    <scope>NUCLEOTIDE SEQUENCE [LARGE SCALE GENOMIC DNA]</scope>
    <source>
        <strain evidence="2 3">CBS 83496</strain>
    </source>
</reference>
<dbReference type="OrthoDB" id="4138657at2759"/>
<dbReference type="VEuPathDB" id="FungiDB:PV07_00033"/>
<evidence type="ECO:0000256" key="1">
    <source>
        <dbReference type="SAM" id="SignalP"/>
    </source>
</evidence>
<keyword evidence="3" id="KW-1185">Reference proteome</keyword>
<dbReference type="EMBL" id="KN847040">
    <property type="protein sequence ID" value="KIW33162.1"/>
    <property type="molecule type" value="Genomic_DNA"/>
</dbReference>
<dbReference type="HOGENOM" id="CLU_052681_0_0_1"/>
<proteinExistence type="predicted"/>
<gene>
    <name evidence="2" type="ORF">PV07_00033</name>
</gene>
<dbReference type="GeneID" id="27339227"/>
<accession>A0A0D2B6F1</accession>
<dbReference type="RefSeq" id="XP_016253378.1">
    <property type="nucleotide sequence ID" value="XM_016386450.1"/>
</dbReference>
<feature type="chain" id="PRO_5002238865" description="Lysine-specific metallo-endopeptidase domain-containing protein" evidence="1">
    <location>
        <begin position="26"/>
        <end position="337"/>
    </location>
</feature>
<dbReference type="AlphaFoldDB" id="A0A0D2B6F1"/>
<evidence type="ECO:0000313" key="3">
    <source>
        <dbReference type="Proteomes" id="UP000054466"/>
    </source>
</evidence>
<evidence type="ECO:0008006" key="4">
    <source>
        <dbReference type="Google" id="ProtNLM"/>
    </source>
</evidence>
<dbReference type="Gene3D" id="3.40.390.10">
    <property type="entry name" value="Collagenase (Catalytic Domain)"/>
    <property type="match status" value="1"/>
</dbReference>
<dbReference type="InterPro" id="IPR024079">
    <property type="entry name" value="MetalloPept_cat_dom_sf"/>
</dbReference>
<dbReference type="Proteomes" id="UP000054466">
    <property type="component" value="Unassembled WGS sequence"/>
</dbReference>
<evidence type="ECO:0000313" key="2">
    <source>
        <dbReference type="EMBL" id="KIW33162.1"/>
    </source>
</evidence>
<protein>
    <recommendedName>
        <fullName evidence="4">Lysine-specific metallo-endopeptidase domain-containing protein</fullName>
    </recommendedName>
</protein>
<name>A0A0D2B6F1_9EURO</name>
<organism evidence="2 3">
    <name type="scientific">Cladophialophora immunda</name>
    <dbReference type="NCBI Taxonomy" id="569365"/>
    <lineage>
        <taxon>Eukaryota</taxon>
        <taxon>Fungi</taxon>
        <taxon>Dikarya</taxon>
        <taxon>Ascomycota</taxon>
        <taxon>Pezizomycotina</taxon>
        <taxon>Eurotiomycetes</taxon>
        <taxon>Chaetothyriomycetidae</taxon>
        <taxon>Chaetothyriales</taxon>
        <taxon>Herpotrichiellaceae</taxon>
        <taxon>Cladophialophora</taxon>
    </lineage>
</organism>
<feature type="signal peptide" evidence="1">
    <location>
        <begin position="1"/>
        <end position="25"/>
    </location>
</feature>